<dbReference type="Pfam" id="PF02962">
    <property type="entry name" value="CHMI"/>
    <property type="match status" value="1"/>
</dbReference>
<proteinExistence type="predicted"/>
<dbReference type="InterPro" id="IPR014347">
    <property type="entry name" value="Tautomerase/MIF_sf"/>
</dbReference>
<dbReference type="EMBL" id="BAAABX010000019">
    <property type="protein sequence ID" value="GAA0398906.1"/>
    <property type="molecule type" value="Genomic_DNA"/>
</dbReference>
<dbReference type="PANTHER" id="PTHR37950:SF1">
    <property type="entry name" value="4-HYDROXYPHENYLACETATE CATABOLISM PROTEIN"/>
    <property type="match status" value="1"/>
</dbReference>
<dbReference type="Proteomes" id="UP001500879">
    <property type="component" value="Unassembled WGS sequence"/>
</dbReference>
<sequence>MPQITVDYSASLDTVLDRRRFALELHPMTAELIDTTAGNCRTRFRRIEETVVGDGAPGQAFVHVEMAILAGRSEPLKAELAQAVADLLGKHTASAAELTVHASVEVRDLSAAYRKPRVNA</sequence>
<dbReference type="RefSeq" id="WP_344022205.1">
    <property type="nucleotide sequence ID" value="NZ_BAAABX010000019.1"/>
</dbReference>
<dbReference type="PANTHER" id="PTHR37950">
    <property type="entry name" value="4-HYDROXYPHENYLACETATE CATABOLISM PROTEIN"/>
    <property type="match status" value="1"/>
</dbReference>
<dbReference type="SUPFAM" id="SSF55331">
    <property type="entry name" value="Tautomerase/MIF"/>
    <property type="match status" value="1"/>
</dbReference>
<gene>
    <name evidence="1" type="ORF">GCM10010357_20010</name>
</gene>
<comment type="caution">
    <text evidence="1">The sequence shown here is derived from an EMBL/GenBank/DDBJ whole genome shotgun (WGS) entry which is preliminary data.</text>
</comment>
<accession>A0ABP3IDY6</accession>
<keyword evidence="2" id="KW-1185">Reference proteome</keyword>
<name>A0ABP3IDY6_9ACTN</name>
<evidence type="ECO:0000313" key="1">
    <source>
        <dbReference type="EMBL" id="GAA0398906.1"/>
    </source>
</evidence>
<dbReference type="Gene3D" id="3.30.429.10">
    <property type="entry name" value="Macrophage Migration Inhibitory Factor"/>
    <property type="match status" value="1"/>
</dbReference>
<organism evidence="1 2">
    <name type="scientific">Streptomyces luteireticuli</name>
    <dbReference type="NCBI Taxonomy" id="173858"/>
    <lineage>
        <taxon>Bacteria</taxon>
        <taxon>Bacillati</taxon>
        <taxon>Actinomycetota</taxon>
        <taxon>Actinomycetes</taxon>
        <taxon>Kitasatosporales</taxon>
        <taxon>Streptomycetaceae</taxon>
        <taxon>Streptomyces</taxon>
    </lineage>
</organism>
<dbReference type="InterPro" id="IPR004220">
    <property type="entry name" value="5-COMe_2-OHmuconate_Isoase"/>
</dbReference>
<protein>
    <submittedName>
        <fullName evidence="1">5-carboxymethyl-2-hydroxymuconate Delta-isomerase</fullName>
    </submittedName>
</protein>
<reference evidence="2" key="1">
    <citation type="journal article" date="2019" name="Int. J. Syst. Evol. Microbiol.">
        <title>The Global Catalogue of Microorganisms (GCM) 10K type strain sequencing project: providing services to taxonomists for standard genome sequencing and annotation.</title>
        <authorList>
            <consortium name="The Broad Institute Genomics Platform"/>
            <consortium name="The Broad Institute Genome Sequencing Center for Infectious Disease"/>
            <person name="Wu L."/>
            <person name="Ma J."/>
        </authorList>
    </citation>
    <scope>NUCLEOTIDE SEQUENCE [LARGE SCALE GENOMIC DNA]</scope>
    <source>
        <strain evidence="2">JCM 4788</strain>
    </source>
</reference>
<evidence type="ECO:0000313" key="2">
    <source>
        <dbReference type="Proteomes" id="UP001500879"/>
    </source>
</evidence>